<dbReference type="AlphaFoldDB" id="A0A2S2BV81"/>
<proteinExistence type="predicted"/>
<dbReference type="RefSeq" id="WP_109329640.1">
    <property type="nucleotide sequence ID" value="NZ_CP021354.1"/>
</dbReference>
<sequence length="187" mass="20413">MTTPDQQPESASTTGRVESPTTAPGTSGEGTSPRAETTESSTETPGPAAASTHRSTDPSSSPVEDQRSTDASRSPVEDQRSTDEPGRQPSVEETESASDQTLFGEDELSVLRSRWDEVQAGFVDDPRECVQKADGLVSDVVDRITTGFSESRSRLEEQWARGEEGSTEDLRLALKRYREFFQRLLAL</sequence>
<evidence type="ECO:0000256" key="1">
    <source>
        <dbReference type="SAM" id="MobiDB-lite"/>
    </source>
</evidence>
<dbReference type="Proteomes" id="UP000245711">
    <property type="component" value="Chromosome"/>
</dbReference>
<organism evidence="2 3">
    <name type="scientific">Rhodococcus oxybenzonivorans</name>
    <dbReference type="NCBI Taxonomy" id="1990687"/>
    <lineage>
        <taxon>Bacteria</taxon>
        <taxon>Bacillati</taxon>
        <taxon>Actinomycetota</taxon>
        <taxon>Actinomycetes</taxon>
        <taxon>Mycobacteriales</taxon>
        <taxon>Nocardiaceae</taxon>
        <taxon>Rhodococcus</taxon>
    </lineage>
</organism>
<feature type="compositionally biased region" description="Basic and acidic residues" evidence="1">
    <location>
        <begin position="64"/>
        <end position="86"/>
    </location>
</feature>
<dbReference type="EMBL" id="CP021354">
    <property type="protein sequence ID" value="AWK72493.1"/>
    <property type="molecule type" value="Genomic_DNA"/>
</dbReference>
<name>A0A2S2BV81_9NOCA</name>
<dbReference type="KEGG" id="roz:CBI38_13810"/>
<feature type="region of interest" description="Disordered" evidence="1">
    <location>
        <begin position="1"/>
        <end position="104"/>
    </location>
</feature>
<accession>A0A2S2BV81</accession>
<evidence type="ECO:0000313" key="2">
    <source>
        <dbReference type="EMBL" id="AWK72493.1"/>
    </source>
</evidence>
<feature type="compositionally biased region" description="Low complexity" evidence="1">
    <location>
        <begin position="31"/>
        <end position="47"/>
    </location>
</feature>
<dbReference type="OrthoDB" id="123178at2"/>
<protein>
    <submittedName>
        <fullName evidence="2">Uncharacterized protein</fullName>
    </submittedName>
</protein>
<reference evidence="2 3" key="1">
    <citation type="submission" date="2017-05" db="EMBL/GenBank/DDBJ databases">
        <title>Isolation of Rhodococcus sp. S2-17 biodegrading of BP-3.</title>
        <authorList>
            <person name="Lee Y."/>
            <person name="Kim K.H."/>
            <person name="Chun B.H."/>
            <person name="Jung H.S."/>
            <person name="Jeon C.O."/>
        </authorList>
    </citation>
    <scope>NUCLEOTIDE SEQUENCE [LARGE SCALE GENOMIC DNA]</scope>
    <source>
        <strain evidence="2 3">S2-17</strain>
    </source>
</reference>
<feature type="compositionally biased region" description="Polar residues" evidence="1">
    <location>
        <begin position="1"/>
        <end position="25"/>
    </location>
</feature>
<evidence type="ECO:0000313" key="3">
    <source>
        <dbReference type="Proteomes" id="UP000245711"/>
    </source>
</evidence>
<keyword evidence="3" id="KW-1185">Reference proteome</keyword>
<gene>
    <name evidence="2" type="ORF">CBI38_13810</name>
</gene>